<evidence type="ECO:0008006" key="8">
    <source>
        <dbReference type="Google" id="ProtNLM"/>
    </source>
</evidence>
<keyword evidence="3" id="KW-0378">Hydrolase</keyword>
<evidence type="ECO:0000313" key="6">
    <source>
        <dbReference type="EMBL" id="KAJ2922448.1"/>
    </source>
</evidence>
<accession>A0A9W8MAY5</accession>
<dbReference type="EMBL" id="JANBPK010001490">
    <property type="protein sequence ID" value="KAJ2922448.1"/>
    <property type="molecule type" value="Genomic_DNA"/>
</dbReference>
<comment type="caution">
    <text evidence="6">The sequence shown here is derived from an EMBL/GenBank/DDBJ whole genome shotgun (WGS) entry which is preliminary data.</text>
</comment>
<dbReference type="PANTHER" id="PTHR43806:SF11">
    <property type="entry name" value="CEREVISIN-RELATED"/>
    <property type="match status" value="1"/>
</dbReference>
<comment type="similarity">
    <text evidence="1 5">Belongs to the peptidase S8 family.</text>
</comment>
<feature type="non-terminal residue" evidence="6">
    <location>
        <position position="1"/>
    </location>
</feature>
<evidence type="ECO:0000313" key="7">
    <source>
        <dbReference type="Proteomes" id="UP001140091"/>
    </source>
</evidence>
<protein>
    <recommendedName>
        <fullName evidence="8">Subtilisin-like protein</fullName>
    </recommendedName>
</protein>
<evidence type="ECO:0000256" key="4">
    <source>
        <dbReference type="ARBA" id="ARBA00022825"/>
    </source>
</evidence>
<evidence type="ECO:0000256" key="3">
    <source>
        <dbReference type="ARBA" id="ARBA00022801"/>
    </source>
</evidence>
<keyword evidence="7" id="KW-1185">Reference proteome</keyword>
<gene>
    <name evidence="6" type="ORF">H1R20_g14646</name>
</gene>
<dbReference type="Proteomes" id="UP001140091">
    <property type="component" value="Unassembled WGS sequence"/>
</dbReference>
<keyword evidence="2" id="KW-0645">Protease</keyword>
<dbReference type="InterPro" id="IPR036852">
    <property type="entry name" value="Peptidase_S8/S53_dom_sf"/>
</dbReference>
<dbReference type="GO" id="GO:0005615">
    <property type="term" value="C:extracellular space"/>
    <property type="evidence" value="ECO:0007669"/>
    <property type="project" value="TreeGrafter"/>
</dbReference>
<dbReference type="OrthoDB" id="19448at2759"/>
<dbReference type="SUPFAM" id="SSF52743">
    <property type="entry name" value="Subtilisin-like"/>
    <property type="match status" value="1"/>
</dbReference>
<dbReference type="GO" id="GO:0004252">
    <property type="term" value="F:serine-type endopeptidase activity"/>
    <property type="evidence" value="ECO:0007669"/>
    <property type="project" value="InterPro"/>
</dbReference>
<dbReference type="Gene3D" id="3.40.50.200">
    <property type="entry name" value="Peptidase S8/S53 domain"/>
    <property type="match status" value="1"/>
</dbReference>
<evidence type="ECO:0000256" key="5">
    <source>
        <dbReference type="PROSITE-ProRule" id="PRU01240"/>
    </source>
</evidence>
<name>A0A9W8MAY5_9AGAR</name>
<evidence type="ECO:0000256" key="1">
    <source>
        <dbReference type="ARBA" id="ARBA00011073"/>
    </source>
</evidence>
<dbReference type="PANTHER" id="PTHR43806">
    <property type="entry name" value="PEPTIDASE S8"/>
    <property type="match status" value="1"/>
</dbReference>
<organism evidence="6 7">
    <name type="scientific">Candolleomyces eurysporus</name>
    <dbReference type="NCBI Taxonomy" id="2828524"/>
    <lineage>
        <taxon>Eukaryota</taxon>
        <taxon>Fungi</taxon>
        <taxon>Dikarya</taxon>
        <taxon>Basidiomycota</taxon>
        <taxon>Agaricomycotina</taxon>
        <taxon>Agaricomycetes</taxon>
        <taxon>Agaricomycetidae</taxon>
        <taxon>Agaricales</taxon>
        <taxon>Agaricineae</taxon>
        <taxon>Psathyrellaceae</taxon>
        <taxon>Candolleomyces</taxon>
    </lineage>
</organism>
<reference evidence="6" key="1">
    <citation type="submission" date="2022-06" db="EMBL/GenBank/DDBJ databases">
        <title>Genome Sequence of Candolleomyces eurysporus.</title>
        <authorList>
            <person name="Buettner E."/>
        </authorList>
    </citation>
    <scope>NUCLEOTIDE SEQUENCE</scope>
    <source>
        <strain evidence="6">VTCC 930004</strain>
    </source>
</reference>
<dbReference type="GO" id="GO:0006508">
    <property type="term" value="P:proteolysis"/>
    <property type="evidence" value="ECO:0007669"/>
    <property type="project" value="UniProtKB-KW"/>
</dbReference>
<dbReference type="InterPro" id="IPR050131">
    <property type="entry name" value="Peptidase_S8_subtilisin-like"/>
</dbReference>
<sequence>MITTNVRRCIIAGLQCGAAKASVKVLSDSGSGSLSNIVSGLNWVQEQHRTSGRPSVAVLPLSGAGSTALDNAVASLTSSGVHVVVSAGDQNTNIASVSPARVPSAITVGATTIADERIAVSNIGNITTHAPGQNILTGGHTSDTAMTTVSGTSAVRSSPLIGYSFKGG</sequence>
<comment type="caution">
    <text evidence="5">Lacks conserved residue(s) required for the propagation of feature annotation.</text>
</comment>
<dbReference type="PROSITE" id="PS51892">
    <property type="entry name" value="SUBTILASE"/>
    <property type="match status" value="1"/>
</dbReference>
<keyword evidence="4" id="KW-0720">Serine protease</keyword>
<proteinExistence type="inferred from homology"/>
<dbReference type="AlphaFoldDB" id="A0A9W8MAY5"/>
<evidence type="ECO:0000256" key="2">
    <source>
        <dbReference type="ARBA" id="ARBA00022670"/>
    </source>
</evidence>